<proteinExistence type="predicted"/>
<feature type="chain" id="PRO_5028850301" evidence="1">
    <location>
        <begin position="18"/>
        <end position="119"/>
    </location>
</feature>
<reference evidence="3" key="1">
    <citation type="submission" date="2025-08" db="UniProtKB">
        <authorList>
            <consortium name="RefSeq"/>
        </authorList>
    </citation>
    <scope>IDENTIFICATION</scope>
</reference>
<sequence length="119" mass="13777">MTRLFPFYLLFLTAVTALEPEEEKECDGCLIEGKCRKYEDTWMEKTEIMCALKTCHRMSDTQWKVYAKSVYCRKNNGNCVKKDKVWSGMEDGVCWVHRCNITGSNRVQITSRSGGKCVE</sequence>
<dbReference type="AlphaFoldDB" id="A0A7E6EUN7"/>
<evidence type="ECO:0000256" key="1">
    <source>
        <dbReference type="SAM" id="SignalP"/>
    </source>
</evidence>
<protein>
    <submittedName>
        <fullName evidence="3">Uncharacterized protein LOC118763691</fullName>
    </submittedName>
</protein>
<name>A0A7E6EUN7_9MOLL</name>
<accession>A0A7E6EUN7</accession>
<evidence type="ECO:0000313" key="3">
    <source>
        <dbReference type="RefSeq" id="XP_036359366.1"/>
    </source>
</evidence>
<feature type="signal peptide" evidence="1">
    <location>
        <begin position="1"/>
        <end position="17"/>
    </location>
</feature>
<evidence type="ECO:0000313" key="2">
    <source>
        <dbReference type="Proteomes" id="UP000515154"/>
    </source>
</evidence>
<keyword evidence="1" id="KW-0732">Signal</keyword>
<organism evidence="2 3">
    <name type="scientific">Octopus sinensis</name>
    <name type="common">East Asian common octopus</name>
    <dbReference type="NCBI Taxonomy" id="2607531"/>
    <lineage>
        <taxon>Eukaryota</taxon>
        <taxon>Metazoa</taxon>
        <taxon>Spiralia</taxon>
        <taxon>Lophotrochozoa</taxon>
        <taxon>Mollusca</taxon>
        <taxon>Cephalopoda</taxon>
        <taxon>Coleoidea</taxon>
        <taxon>Octopodiformes</taxon>
        <taxon>Octopoda</taxon>
        <taxon>Incirrata</taxon>
        <taxon>Octopodidae</taxon>
        <taxon>Octopus</taxon>
    </lineage>
</organism>
<dbReference type="RefSeq" id="XP_036359366.1">
    <property type="nucleotide sequence ID" value="XM_036503473.1"/>
</dbReference>
<gene>
    <name evidence="3" type="primary">LOC118763691</name>
</gene>
<dbReference type="KEGG" id="osn:118763691"/>
<keyword evidence="2" id="KW-1185">Reference proteome</keyword>
<dbReference type="Proteomes" id="UP000515154">
    <property type="component" value="Linkage group LG6"/>
</dbReference>